<dbReference type="SUPFAM" id="SSF142754">
    <property type="entry name" value="NadA-like"/>
    <property type="match status" value="1"/>
</dbReference>
<comment type="cofactor">
    <cofactor evidence="13">
        <name>[4Fe-4S] cluster</name>
        <dbReference type="ChEBI" id="CHEBI:49883"/>
    </cofactor>
    <text evidence="13">Binds 1 [4Fe-4S] cluster per subunit.</text>
</comment>
<dbReference type="Proteomes" id="UP000198752">
    <property type="component" value="Unassembled WGS sequence"/>
</dbReference>
<feature type="binding site" evidence="13">
    <location>
        <position position="271"/>
    </location>
    <ligand>
        <name>iminosuccinate</name>
        <dbReference type="ChEBI" id="CHEBI:77875"/>
    </ligand>
</feature>
<dbReference type="STRING" id="269670.SAMN02982927_02795"/>
<evidence type="ECO:0000256" key="13">
    <source>
        <dbReference type="HAMAP-Rule" id="MF_00569"/>
    </source>
</evidence>
<dbReference type="PANTHER" id="PTHR30573:SF0">
    <property type="entry name" value="QUINOLINATE SYNTHASE, CHLOROPLASTIC"/>
    <property type="match status" value="1"/>
</dbReference>
<dbReference type="GO" id="GO:0008987">
    <property type="term" value="F:quinolinate synthetase A activity"/>
    <property type="evidence" value="ECO:0007669"/>
    <property type="project" value="UniProtKB-UniRule"/>
</dbReference>
<feature type="binding site" evidence="13">
    <location>
        <position position="161"/>
    </location>
    <ligand>
        <name>iminosuccinate</name>
        <dbReference type="ChEBI" id="CHEBI:77875"/>
    </ligand>
</feature>
<comment type="function">
    <text evidence="1 13">Catalyzes the condensation of iminoaspartate with dihydroxyacetone phosphate to form quinolinate.</text>
</comment>
<keyword evidence="7 13" id="KW-0808">Transferase</keyword>
<keyword evidence="10 13" id="KW-0411">Iron-sulfur</keyword>
<keyword evidence="9 13" id="KW-0408">Iron</keyword>
<dbReference type="GO" id="GO:0005829">
    <property type="term" value="C:cytosol"/>
    <property type="evidence" value="ECO:0007669"/>
    <property type="project" value="TreeGrafter"/>
</dbReference>
<feature type="binding site" evidence="13">
    <location>
        <position position="318"/>
    </location>
    <ligand>
        <name>[4Fe-4S] cluster</name>
        <dbReference type="ChEBI" id="CHEBI:49883"/>
    </ligand>
</feature>
<evidence type="ECO:0000313" key="14">
    <source>
        <dbReference type="EMBL" id="SFG79433.1"/>
    </source>
</evidence>
<comment type="similarity">
    <text evidence="13">Belongs to the quinolinate synthase family. Type 3 subfamily.</text>
</comment>
<comment type="subcellular location">
    <subcellularLocation>
        <location evidence="13">Cytoplasm</location>
    </subcellularLocation>
</comment>
<evidence type="ECO:0000256" key="5">
    <source>
        <dbReference type="ARBA" id="ARBA00022490"/>
    </source>
</evidence>
<dbReference type="OrthoDB" id="9801204at2"/>
<evidence type="ECO:0000256" key="3">
    <source>
        <dbReference type="ARBA" id="ARBA00012669"/>
    </source>
</evidence>
<evidence type="ECO:0000256" key="8">
    <source>
        <dbReference type="ARBA" id="ARBA00022723"/>
    </source>
</evidence>
<feature type="binding site" evidence="13">
    <location>
        <position position="45"/>
    </location>
    <ligand>
        <name>iminosuccinate</name>
        <dbReference type="ChEBI" id="CHEBI:77875"/>
    </ligand>
</feature>
<dbReference type="NCBIfam" id="NF006880">
    <property type="entry name" value="PRK09375.2-1"/>
    <property type="match status" value="1"/>
</dbReference>
<keyword evidence="6 13" id="KW-0662">Pyridine nucleotide biosynthesis</keyword>
<sequence>MGLAETFLKQTQIPETYRNASKDVLTEEGWRLKEQLGSRIYIPGHHYQRDEVIQFADDRGDSLRLAQLAAAKKEADYIIFCGVHFMAETADILTDQRQKVILPDRRAGCAMADMATIHQLERAWDHLQTRFGDSILPMTYINSTAEIKAFCGRHGGATLTSSNAGKMMQWALTQKQRILFLPDQHLGRNTGVQLGIPLNDMVVWDPVRESFEGDAGEHTQVILWKGFCTVHERFTAENIADCRREDPDVQILVHPECDYEVVRQADFAGSTKYIIDVIDHAPNGSHWAIGTEMNLVNRLKHSHPHLHIRSLNPMMCACLTMNRIDLPHFVWSLAQIAAGTPDNIISVPDAVARDAVLALERMLAQS</sequence>
<dbReference type="Gene3D" id="3.40.50.10800">
    <property type="entry name" value="NadA-like"/>
    <property type="match status" value="3"/>
</dbReference>
<evidence type="ECO:0000256" key="1">
    <source>
        <dbReference type="ARBA" id="ARBA00003791"/>
    </source>
</evidence>
<dbReference type="NCBIfam" id="NF006883">
    <property type="entry name" value="PRK09375.2-4"/>
    <property type="match status" value="1"/>
</dbReference>
<proteinExistence type="inferred from homology"/>
<feature type="binding site" evidence="13">
    <location>
        <position position="109"/>
    </location>
    <ligand>
        <name>[4Fe-4S] cluster</name>
        <dbReference type="ChEBI" id="CHEBI:49883"/>
    </ligand>
</feature>
<dbReference type="GO" id="GO:0051539">
    <property type="term" value="F:4 iron, 4 sulfur cluster binding"/>
    <property type="evidence" value="ECO:0007669"/>
    <property type="project" value="UniProtKB-KW"/>
</dbReference>
<evidence type="ECO:0000256" key="6">
    <source>
        <dbReference type="ARBA" id="ARBA00022642"/>
    </source>
</evidence>
<feature type="binding site" evidence="13">
    <location>
        <position position="62"/>
    </location>
    <ligand>
        <name>iminosuccinate</name>
        <dbReference type="ChEBI" id="CHEBI:77875"/>
    </ligand>
</feature>
<protein>
    <recommendedName>
        <fullName evidence="12 13">Quinolinate synthase</fullName>
        <ecNumber evidence="3 13">2.5.1.72</ecNumber>
    </recommendedName>
</protein>
<evidence type="ECO:0000256" key="10">
    <source>
        <dbReference type="ARBA" id="ARBA00023014"/>
    </source>
</evidence>
<dbReference type="AlphaFoldDB" id="A0A1I2UQQ8"/>
<accession>A0A1I2UQQ8</accession>
<gene>
    <name evidence="13" type="primary">nadA</name>
    <name evidence="14" type="ORF">SAMN02982927_02795</name>
</gene>
<feature type="binding site" evidence="13">
    <location>
        <begin position="140"/>
        <end position="142"/>
    </location>
    <ligand>
        <name>iminosuccinate</name>
        <dbReference type="ChEBI" id="CHEBI:77875"/>
    </ligand>
</feature>
<evidence type="ECO:0000256" key="7">
    <source>
        <dbReference type="ARBA" id="ARBA00022679"/>
    </source>
</evidence>
<reference evidence="15" key="1">
    <citation type="submission" date="2016-10" db="EMBL/GenBank/DDBJ databases">
        <authorList>
            <person name="Varghese N."/>
            <person name="Submissions S."/>
        </authorList>
    </citation>
    <scope>NUCLEOTIDE SEQUENCE [LARGE SCALE GENOMIC DNA]</scope>
    <source>
        <strain evidence="15">ATCC 700379</strain>
    </source>
</reference>
<keyword evidence="15" id="KW-1185">Reference proteome</keyword>
<organism evidence="14 15">
    <name type="scientific">Sporolactobacillus nakayamae</name>
    <dbReference type="NCBI Taxonomy" id="269670"/>
    <lineage>
        <taxon>Bacteria</taxon>
        <taxon>Bacillati</taxon>
        <taxon>Bacillota</taxon>
        <taxon>Bacilli</taxon>
        <taxon>Bacillales</taxon>
        <taxon>Sporolactobacillaceae</taxon>
        <taxon>Sporolactobacillus</taxon>
    </lineage>
</organism>
<feature type="binding site" evidence="13">
    <location>
        <begin position="254"/>
        <end position="256"/>
    </location>
    <ligand>
        <name>iminosuccinate</name>
        <dbReference type="ChEBI" id="CHEBI:77875"/>
    </ligand>
</feature>
<dbReference type="PANTHER" id="PTHR30573">
    <property type="entry name" value="QUINOLINATE SYNTHETASE A"/>
    <property type="match status" value="1"/>
</dbReference>
<dbReference type="NCBIfam" id="TIGR00550">
    <property type="entry name" value="nadA"/>
    <property type="match status" value="1"/>
</dbReference>
<dbReference type="InterPro" id="IPR036094">
    <property type="entry name" value="NadA_sf"/>
</dbReference>
<evidence type="ECO:0000256" key="12">
    <source>
        <dbReference type="ARBA" id="ARBA00073059"/>
    </source>
</evidence>
<dbReference type="EMBL" id="FOOY01000022">
    <property type="protein sequence ID" value="SFG79433.1"/>
    <property type="molecule type" value="Genomic_DNA"/>
</dbReference>
<dbReference type="UniPathway" id="UPA00253">
    <property type="reaction ID" value="UER00327"/>
</dbReference>
<dbReference type="Pfam" id="PF02445">
    <property type="entry name" value="NadA"/>
    <property type="match status" value="1"/>
</dbReference>
<comment type="pathway">
    <text evidence="2 13">Cofactor biosynthesis; NAD(+) biosynthesis; quinolinate from iminoaspartate: step 1/1.</text>
</comment>
<comment type="catalytic activity">
    <reaction evidence="11">
        <text>iminosuccinate + dihydroxyacetone phosphate = quinolinate + phosphate + 2 H2O + H(+)</text>
        <dbReference type="Rhea" id="RHEA:25888"/>
        <dbReference type="ChEBI" id="CHEBI:15377"/>
        <dbReference type="ChEBI" id="CHEBI:15378"/>
        <dbReference type="ChEBI" id="CHEBI:29959"/>
        <dbReference type="ChEBI" id="CHEBI:43474"/>
        <dbReference type="ChEBI" id="CHEBI:57642"/>
        <dbReference type="ChEBI" id="CHEBI:77875"/>
        <dbReference type="EC" id="2.5.1.72"/>
    </reaction>
    <physiologicalReaction direction="left-to-right" evidence="11">
        <dbReference type="Rhea" id="RHEA:25889"/>
    </physiologicalReaction>
</comment>
<feature type="binding site" evidence="13">
    <location>
        <position position="228"/>
    </location>
    <ligand>
        <name>[4Fe-4S] cluster</name>
        <dbReference type="ChEBI" id="CHEBI:49883"/>
    </ligand>
</feature>
<evidence type="ECO:0000256" key="2">
    <source>
        <dbReference type="ARBA" id="ARBA00005065"/>
    </source>
</evidence>
<evidence type="ECO:0000313" key="15">
    <source>
        <dbReference type="Proteomes" id="UP000198752"/>
    </source>
</evidence>
<dbReference type="InterPro" id="IPR003473">
    <property type="entry name" value="NadA"/>
</dbReference>
<dbReference type="FunFam" id="3.40.50.10800:FF:000001">
    <property type="entry name" value="Quinolinate synthase A"/>
    <property type="match status" value="1"/>
</dbReference>
<dbReference type="HAMAP" id="MF_00569">
    <property type="entry name" value="NadA_type3"/>
    <property type="match status" value="1"/>
</dbReference>
<dbReference type="EC" id="2.5.1.72" evidence="3 13"/>
<dbReference type="GO" id="GO:0034628">
    <property type="term" value="P:'de novo' NAD+ biosynthetic process from L-aspartate"/>
    <property type="evidence" value="ECO:0007669"/>
    <property type="project" value="TreeGrafter"/>
</dbReference>
<keyword evidence="4 13" id="KW-0004">4Fe-4S</keyword>
<dbReference type="InterPro" id="IPR023515">
    <property type="entry name" value="Quinolinate_synth_A_type3"/>
</dbReference>
<name>A0A1I2UQQ8_9BACL</name>
<evidence type="ECO:0000256" key="4">
    <source>
        <dbReference type="ARBA" id="ARBA00022485"/>
    </source>
</evidence>
<keyword evidence="8 13" id="KW-0479">Metal-binding</keyword>
<dbReference type="GO" id="GO:0046872">
    <property type="term" value="F:metal ion binding"/>
    <property type="evidence" value="ECO:0007669"/>
    <property type="project" value="UniProtKB-KW"/>
</dbReference>
<evidence type="ECO:0000256" key="9">
    <source>
        <dbReference type="ARBA" id="ARBA00023004"/>
    </source>
</evidence>
<dbReference type="RefSeq" id="WP_093673988.1">
    <property type="nucleotide sequence ID" value="NZ_FOOY01000022.1"/>
</dbReference>
<keyword evidence="5 13" id="KW-0963">Cytoplasm</keyword>
<evidence type="ECO:0000256" key="11">
    <source>
        <dbReference type="ARBA" id="ARBA00050125"/>
    </source>
</evidence>